<sequence>MNYLILVLACWRISALFAYECGPWDIFKKFREGVGIVHSPGSCEPLQGNYNFLGRLIECVWCSSIYFAIIGYAFYLNWPGETLIVLSPFAISAGAILLEEQIRG</sequence>
<gene>
    <name evidence="1" type="ORF">S01H4_26372</name>
</gene>
<proteinExistence type="predicted"/>
<name>X1BJS9_9ZZZZ</name>
<comment type="caution">
    <text evidence="1">The sequence shown here is derived from an EMBL/GenBank/DDBJ whole genome shotgun (WGS) entry which is preliminary data.</text>
</comment>
<dbReference type="AlphaFoldDB" id="X1BJS9"/>
<reference evidence="1" key="1">
    <citation type="journal article" date="2014" name="Front. Microbiol.">
        <title>High frequency of phylogenetically diverse reductive dehalogenase-homologous genes in deep subseafloor sedimentary metagenomes.</title>
        <authorList>
            <person name="Kawai M."/>
            <person name="Futagami T."/>
            <person name="Toyoda A."/>
            <person name="Takaki Y."/>
            <person name="Nishi S."/>
            <person name="Hori S."/>
            <person name="Arai W."/>
            <person name="Tsubouchi T."/>
            <person name="Morono Y."/>
            <person name="Uchiyama I."/>
            <person name="Ito T."/>
            <person name="Fujiyama A."/>
            <person name="Inagaki F."/>
            <person name="Takami H."/>
        </authorList>
    </citation>
    <scope>NUCLEOTIDE SEQUENCE</scope>
    <source>
        <strain evidence="1">Expedition CK06-06</strain>
    </source>
</reference>
<accession>X1BJS9</accession>
<evidence type="ECO:0000313" key="1">
    <source>
        <dbReference type="EMBL" id="GAG84338.1"/>
    </source>
</evidence>
<evidence type="ECO:0008006" key="2">
    <source>
        <dbReference type="Google" id="ProtNLM"/>
    </source>
</evidence>
<dbReference type="Pfam" id="PF07098">
    <property type="entry name" value="DUF1360"/>
    <property type="match status" value="1"/>
</dbReference>
<dbReference type="InterPro" id="IPR010773">
    <property type="entry name" value="Mycophage_PG1_Gp7"/>
</dbReference>
<organism evidence="1">
    <name type="scientific">marine sediment metagenome</name>
    <dbReference type="NCBI Taxonomy" id="412755"/>
    <lineage>
        <taxon>unclassified sequences</taxon>
        <taxon>metagenomes</taxon>
        <taxon>ecological metagenomes</taxon>
    </lineage>
</organism>
<protein>
    <recommendedName>
        <fullName evidence="2">DUF1360 domain-containing protein</fullName>
    </recommendedName>
</protein>
<dbReference type="EMBL" id="BART01012708">
    <property type="protein sequence ID" value="GAG84338.1"/>
    <property type="molecule type" value="Genomic_DNA"/>
</dbReference>